<evidence type="ECO:0000256" key="11">
    <source>
        <dbReference type="SAM" id="Phobius"/>
    </source>
</evidence>
<evidence type="ECO:0000256" key="5">
    <source>
        <dbReference type="ARBA" id="ARBA00022598"/>
    </source>
</evidence>
<dbReference type="InterPro" id="IPR006593">
    <property type="entry name" value="Cyt_b561/ferric_Rdtase_TM"/>
</dbReference>
<evidence type="ECO:0000313" key="14">
    <source>
        <dbReference type="WBParaSite" id="nRc.2.0.1.t08392-RA"/>
    </source>
</evidence>
<evidence type="ECO:0000256" key="3">
    <source>
        <dbReference type="ARBA" id="ARBA00006432"/>
    </source>
</evidence>
<dbReference type="GO" id="GO:0005777">
    <property type="term" value="C:peroxisome"/>
    <property type="evidence" value="ECO:0007669"/>
    <property type="project" value="UniProtKB-SubCell"/>
</dbReference>
<dbReference type="InterPro" id="IPR042099">
    <property type="entry name" value="ANL_N_sf"/>
</dbReference>
<comment type="similarity">
    <text evidence="3">Belongs to the ATP-dependent AMP-binding enzyme family.</text>
</comment>
<dbReference type="WBParaSite" id="nRc.2.0.1.t08392-RA">
    <property type="protein sequence ID" value="nRc.2.0.1.t08392-RA"/>
    <property type="gene ID" value="nRc.2.0.1.g08392"/>
</dbReference>
<dbReference type="AlphaFoldDB" id="A0A915I2N6"/>
<reference evidence="14" key="1">
    <citation type="submission" date="2022-11" db="UniProtKB">
        <authorList>
            <consortium name="WormBaseParasite"/>
        </authorList>
    </citation>
    <scope>IDENTIFICATION</scope>
</reference>
<evidence type="ECO:0000259" key="12">
    <source>
        <dbReference type="PROSITE" id="PS50939"/>
    </source>
</evidence>
<keyword evidence="9 11" id="KW-0472">Membrane</keyword>
<keyword evidence="4" id="KW-0813">Transport</keyword>
<feature type="transmembrane region" description="Helical" evidence="11">
    <location>
        <begin position="193"/>
        <end position="211"/>
    </location>
</feature>
<feature type="transmembrane region" description="Helical" evidence="11">
    <location>
        <begin position="105"/>
        <end position="131"/>
    </location>
</feature>
<comment type="subcellular location">
    <subcellularLocation>
        <location evidence="2">Membrane</location>
    </subcellularLocation>
    <subcellularLocation>
        <location evidence="1">Peroxisome</location>
    </subcellularLocation>
</comment>
<keyword evidence="6 11" id="KW-0812">Transmembrane</keyword>
<evidence type="ECO:0000256" key="7">
    <source>
        <dbReference type="ARBA" id="ARBA00022982"/>
    </source>
</evidence>
<evidence type="ECO:0000256" key="6">
    <source>
        <dbReference type="ARBA" id="ARBA00022692"/>
    </source>
</evidence>
<dbReference type="SUPFAM" id="SSF56801">
    <property type="entry name" value="Acetyl-CoA synthetase-like"/>
    <property type="match status" value="1"/>
</dbReference>
<keyword evidence="10" id="KW-0576">Peroxisome</keyword>
<dbReference type="SMART" id="SM00665">
    <property type="entry name" value="B561"/>
    <property type="match status" value="1"/>
</dbReference>
<dbReference type="InterPro" id="IPR000873">
    <property type="entry name" value="AMP-dep_synth/lig_dom"/>
</dbReference>
<keyword evidence="13" id="KW-1185">Reference proteome</keyword>
<organism evidence="13 14">
    <name type="scientific">Romanomermis culicivorax</name>
    <name type="common">Nematode worm</name>
    <dbReference type="NCBI Taxonomy" id="13658"/>
    <lineage>
        <taxon>Eukaryota</taxon>
        <taxon>Metazoa</taxon>
        <taxon>Ecdysozoa</taxon>
        <taxon>Nematoda</taxon>
        <taxon>Enoplea</taxon>
        <taxon>Dorylaimia</taxon>
        <taxon>Mermithida</taxon>
        <taxon>Mermithoidea</taxon>
        <taxon>Mermithidae</taxon>
        <taxon>Romanomermis</taxon>
    </lineage>
</organism>
<evidence type="ECO:0000313" key="13">
    <source>
        <dbReference type="Proteomes" id="UP000887565"/>
    </source>
</evidence>
<dbReference type="GO" id="GO:0016405">
    <property type="term" value="F:CoA-ligase activity"/>
    <property type="evidence" value="ECO:0007669"/>
    <property type="project" value="TreeGrafter"/>
</dbReference>
<accession>A0A915I2N6</accession>
<dbReference type="PANTHER" id="PTHR24096:SF149">
    <property type="entry name" value="AMP-BINDING DOMAIN-CONTAINING PROTEIN-RELATED"/>
    <property type="match status" value="1"/>
</dbReference>
<evidence type="ECO:0000256" key="9">
    <source>
        <dbReference type="ARBA" id="ARBA00023136"/>
    </source>
</evidence>
<dbReference type="Proteomes" id="UP000887565">
    <property type="component" value="Unplaced"/>
</dbReference>
<keyword evidence="7" id="KW-0249">Electron transport</keyword>
<evidence type="ECO:0000256" key="10">
    <source>
        <dbReference type="ARBA" id="ARBA00023140"/>
    </source>
</evidence>
<evidence type="ECO:0000256" key="8">
    <source>
        <dbReference type="ARBA" id="ARBA00022989"/>
    </source>
</evidence>
<name>A0A915I2N6_ROMCU</name>
<dbReference type="PANTHER" id="PTHR24096">
    <property type="entry name" value="LONG-CHAIN-FATTY-ACID--COA LIGASE"/>
    <property type="match status" value="1"/>
</dbReference>
<evidence type="ECO:0000256" key="2">
    <source>
        <dbReference type="ARBA" id="ARBA00004370"/>
    </source>
</evidence>
<dbReference type="PROSITE" id="PS50939">
    <property type="entry name" value="CYTOCHROME_B561"/>
    <property type="match status" value="1"/>
</dbReference>
<evidence type="ECO:0000256" key="1">
    <source>
        <dbReference type="ARBA" id="ARBA00004275"/>
    </source>
</evidence>
<feature type="domain" description="Cytochrome b561" evidence="12">
    <location>
        <begin position="71"/>
        <end position="284"/>
    </location>
</feature>
<dbReference type="Gene3D" id="3.40.50.12780">
    <property type="entry name" value="N-terminal domain of ligase-like"/>
    <property type="match status" value="1"/>
</dbReference>
<dbReference type="CDD" id="cd08760">
    <property type="entry name" value="Cyt_b561_FRRS1_like"/>
    <property type="match status" value="1"/>
</dbReference>
<evidence type="ECO:0000256" key="4">
    <source>
        <dbReference type="ARBA" id="ARBA00022448"/>
    </source>
</evidence>
<dbReference type="GO" id="GO:0016020">
    <property type="term" value="C:membrane"/>
    <property type="evidence" value="ECO:0007669"/>
    <property type="project" value="UniProtKB-SubCell"/>
</dbReference>
<protein>
    <submittedName>
        <fullName evidence="14">Cytochrome b561 domain-containing protein</fullName>
    </submittedName>
</protein>
<sequence length="408" mass="45357">MAACCLRMAASHSQAAVSRLQMAASHLQTAVCPLRTAAFRPRVAASFVDDCIGPAGRSVLPAAGCASLADSRVSQADSCVSPAGNWSHLQIAASRMGTTGSTCGWLHILSIFMVFGWWVFGSFAILLSRFAKHSWPNVKLCGTALWFQLHRAFMITSILLQAVAFIFVFVQAWSFKTCSYSCNTEYYNLKLHTILGIICTVAAVIQPLLAMLRPMPSSPKRPIFNWSHWLIGTASWIIAWNSKATMMLNHPDSYKSSSKELSVNKNIFIRPSRYLKSKIKYIQWTDYTTKTTMVSNFNVEEAKVRRKSFFEDIHPDDKSLHDFFLEKFKKFGTCIAFVNSDNNKKVTYIELYELCHRLAAGLRQHDLTKGDRVTVCLPNCPEFATVVLGVALAGGVPSPINPAYTIGV</sequence>
<keyword evidence="5" id="KW-0436">Ligase</keyword>
<keyword evidence="8 11" id="KW-1133">Transmembrane helix</keyword>
<dbReference type="Gene3D" id="1.20.120.1770">
    <property type="match status" value="1"/>
</dbReference>
<proteinExistence type="inferred from homology"/>
<dbReference type="Pfam" id="PF00501">
    <property type="entry name" value="AMP-binding"/>
    <property type="match status" value="1"/>
</dbReference>
<feature type="transmembrane region" description="Helical" evidence="11">
    <location>
        <begin position="152"/>
        <end position="173"/>
    </location>
</feature>